<organism evidence="2">
    <name type="scientific">Candidatus Kentrum sp. MB</name>
    <dbReference type="NCBI Taxonomy" id="2138164"/>
    <lineage>
        <taxon>Bacteria</taxon>
        <taxon>Pseudomonadati</taxon>
        <taxon>Pseudomonadota</taxon>
        <taxon>Gammaproteobacteria</taxon>
        <taxon>Candidatus Kentrum</taxon>
    </lineage>
</organism>
<accession>A0A450XV34</accession>
<evidence type="ECO:0000313" key="2">
    <source>
        <dbReference type="EMBL" id="VFK33139.1"/>
    </source>
</evidence>
<gene>
    <name evidence="2" type="ORF">BECKMB1821G_GA0114241_11392</name>
    <name evidence="3" type="ORF">BECKMB1821H_GA0114242_12043</name>
</gene>
<sequence length="83" mass="8920">MIFILNLRKSKPITPRKGYSGWSRPMPETGTSVNGGNCPPRGNGEGVAMTTPLPASEISTPIATQQGEKFGHRLYNANSQTAF</sequence>
<dbReference type="AlphaFoldDB" id="A0A450XV34"/>
<proteinExistence type="predicted"/>
<feature type="region of interest" description="Disordered" evidence="1">
    <location>
        <begin position="14"/>
        <end position="52"/>
    </location>
</feature>
<protein>
    <submittedName>
        <fullName evidence="2">Uncharacterized protein</fullName>
    </submittedName>
</protein>
<reference evidence="2" key="1">
    <citation type="submission" date="2019-02" db="EMBL/GenBank/DDBJ databases">
        <authorList>
            <person name="Gruber-Vodicka R. H."/>
            <person name="Seah K. B. B."/>
        </authorList>
    </citation>
    <scope>NUCLEOTIDE SEQUENCE</scope>
    <source>
        <strain evidence="2">BECK_BZ197</strain>
        <strain evidence="3">BECK_BZ198</strain>
    </source>
</reference>
<dbReference type="EMBL" id="CAADGH010000204">
    <property type="protein sequence ID" value="VFK77661.1"/>
    <property type="molecule type" value="Genomic_DNA"/>
</dbReference>
<name>A0A450XV34_9GAMM</name>
<evidence type="ECO:0000313" key="3">
    <source>
        <dbReference type="EMBL" id="VFK77661.1"/>
    </source>
</evidence>
<evidence type="ECO:0000256" key="1">
    <source>
        <dbReference type="SAM" id="MobiDB-lite"/>
    </source>
</evidence>
<dbReference type="EMBL" id="CAADFO010000139">
    <property type="protein sequence ID" value="VFK33139.1"/>
    <property type="molecule type" value="Genomic_DNA"/>
</dbReference>